<reference evidence="2 3" key="1">
    <citation type="journal article" date="2020" name="Microb. Ecol.">
        <title>Ecogenomics of the Marine Benthic Filamentous Cyanobacterium Adonisia.</title>
        <authorList>
            <person name="Walter J.M."/>
            <person name="Coutinho F.H."/>
            <person name="Leomil L."/>
            <person name="Hargreaves P.I."/>
            <person name="Campeao M.E."/>
            <person name="Vieira V.V."/>
            <person name="Silva B.S."/>
            <person name="Fistarol G.O."/>
            <person name="Salomon P.S."/>
            <person name="Sawabe T."/>
            <person name="Mino S."/>
            <person name="Hosokawa M."/>
            <person name="Miyashita H."/>
            <person name="Maruyama F."/>
            <person name="van Verk M.C."/>
            <person name="Dutilh B.E."/>
            <person name="Thompson C.C."/>
            <person name="Thompson F.L."/>
        </authorList>
    </citation>
    <scope>NUCLEOTIDE SEQUENCE [LARGE SCALE GENOMIC DNA]</scope>
    <source>
        <strain evidence="2 3">CCMR0081</strain>
    </source>
</reference>
<evidence type="ECO:0000256" key="1">
    <source>
        <dbReference type="SAM" id="Phobius"/>
    </source>
</evidence>
<evidence type="ECO:0000313" key="3">
    <source>
        <dbReference type="Proteomes" id="UP000481033"/>
    </source>
</evidence>
<name>A0A6M0RK18_9CYAN</name>
<gene>
    <name evidence="2" type="ORF">DXZ20_12650</name>
</gene>
<feature type="transmembrane region" description="Helical" evidence="1">
    <location>
        <begin position="136"/>
        <end position="155"/>
    </location>
</feature>
<keyword evidence="1" id="KW-0472">Membrane</keyword>
<dbReference type="EMBL" id="QXHD01000004">
    <property type="protein sequence ID" value="NEZ56509.1"/>
    <property type="molecule type" value="Genomic_DNA"/>
</dbReference>
<accession>A0A6M0RK18</accession>
<keyword evidence="1" id="KW-1133">Transmembrane helix</keyword>
<keyword evidence="1" id="KW-0812">Transmembrane</keyword>
<proteinExistence type="predicted"/>
<organism evidence="2 3">
    <name type="scientific">Adonisia turfae CCMR0081</name>
    <dbReference type="NCBI Taxonomy" id="2292702"/>
    <lineage>
        <taxon>Bacteria</taxon>
        <taxon>Bacillati</taxon>
        <taxon>Cyanobacteriota</taxon>
        <taxon>Adonisia</taxon>
        <taxon>Adonisia turfae</taxon>
    </lineage>
</organism>
<keyword evidence="3" id="KW-1185">Reference proteome</keyword>
<dbReference type="AlphaFoldDB" id="A0A6M0RK18"/>
<protein>
    <submittedName>
        <fullName evidence="2">Uncharacterized protein</fullName>
    </submittedName>
</protein>
<evidence type="ECO:0000313" key="2">
    <source>
        <dbReference type="EMBL" id="NEZ56509.1"/>
    </source>
</evidence>
<dbReference type="Proteomes" id="UP000481033">
    <property type="component" value="Unassembled WGS sequence"/>
</dbReference>
<comment type="caution">
    <text evidence="2">The sequence shown here is derived from an EMBL/GenBank/DDBJ whole genome shotgun (WGS) entry which is preliminary data.</text>
</comment>
<sequence length="177" mass="20092">MSDDPLTWLCTEPDVHPPAEPPPTDDLSLAEKLGILNKTVERHGVGLSTLRTAVADLEETHGIHSTEIKRALATIRKQLTVLEQGEKLTQKDLDLIKGTVTHLGDLSELNHSYIERLTADHHQQARDLSRLKQFRLTLTHLVLLILAGAFAVSTIHNHYRSLPLRDFYLENRDYIRR</sequence>
<dbReference type="RefSeq" id="WP_163698524.1">
    <property type="nucleotide sequence ID" value="NZ_QXHD01000004.1"/>
</dbReference>